<dbReference type="Gramene" id="OMO50940">
    <property type="protein sequence ID" value="OMO50940"/>
    <property type="gene ID" value="CCACVL1_30121"/>
</dbReference>
<reference evidence="1 2" key="1">
    <citation type="submission" date="2013-09" db="EMBL/GenBank/DDBJ databases">
        <title>Corchorus capsularis genome sequencing.</title>
        <authorList>
            <person name="Alam M."/>
            <person name="Haque M.S."/>
            <person name="Islam M.S."/>
            <person name="Emdad E.M."/>
            <person name="Islam M.M."/>
            <person name="Ahmed B."/>
            <person name="Halim A."/>
            <person name="Hossen Q.M.M."/>
            <person name="Hossain M.Z."/>
            <person name="Ahmed R."/>
            <person name="Khan M.M."/>
            <person name="Islam R."/>
            <person name="Rashid M.M."/>
            <person name="Khan S.A."/>
            <person name="Rahman M.S."/>
            <person name="Alam M."/>
        </authorList>
    </citation>
    <scope>NUCLEOTIDE SEQUENCE [LARGE SCALE GENOMIC DNA]</scope>
    <source>
        <strain evidence="2">cv. CVL-1</strain>
        <tissue evidence="1">Whole seedling</tissue>
    </source>
</reference>
<sequence length="104" mass="12354">MGAVEEGDDSGDEEFKEFLYSFEDDGIHTREQIDAYYNAVKDRREPYEPEPVEVEFKYWVYFETPHCKKAYPVTQLRKHLEWSSTDQETLKVGHLGILSYYKFG</sequence>
<proteinExistence type="predicted"/>
<gene>
    <name evidence="1" type="ORF">CCACVL1_30121</name>
</gene>
<keyword evidence="2" id="KW-1185">Reference proteome</keyword>
<evidence type="ECO:0000313" key="2">
    <source>
        <dbReference type="Proteomes" id="UP000188268"/>
    </source>
</evidence>
<dbReference type="Proteomes" id="UP000188268">
    <property type="component" value="Unassembled WGS sequence"/>
</dbReference>
<dbReference type="EMBL" id="AWWV01016007">
    <property type="protein sequence ID" value="OMO50940.1"/>
    <property type="molecule type" value="Genomic_DNA"/>
</dbReference>
<evidence type="ECO:0000313" key="1">
    <source>
        <dbReference type="EMBL" id="OMO50940.1"/>
    </source>
</evidence>
<organism evidence="1 2">
    <name type="scientific">Corchorus capsularis</name>
    <name type="common">Jute</name>
    <dbReference type="NCBI Taxonomy" id="210143"/>
    <lineage>
        <taxon>Eukaryota</taxon>
        <taxon>Viridiplantae</taxon>
        <taxon>Streptophyta</taxon>
        <taxon>Embryophyta</taxon>
        <taxon>Tracheophyta</taxon>
        <taxon>Spermatophyta</taxon>
        <taxon>Magnoliopsida</taxon>
        <taxon>eudicotyledons</taxon>
        <taxon>Gunneridae</taxon>
        <taxon>Pentapetalae</taxon>
        <taxon>rosids</taxon>
        <taxon>malvids</taxon>
        <taxon>Malvales</taxon>
        <taxon>Malvaceae</taxon>
        <taxon>Grewioideae</taxon>
        <taxon>Apeibeae</taxon>
        <taxon>Corchorus</taxon>
    </lineage>
</organism>
<name>A0A1R3FYT6_COCAP</name>
<comment type="caution">
    <text evidence="1">The sequence shown here is derived from an EMBL/GenBank/DDBJ whole genome shotgun (WGS) entry which is preliminary data.</text>
</comment>
<dbReference type="AlphaFoldDB" id="A0A1R3FYT6"/>
<accession>A0A1R3FYT6</accession>
<protein>
    <submittedName>
        <fullName evidence="1">Uncharacterized protein</fullName>
    </submittedName>
</protein>